<dbReference type="InterPro" id="IPR025678">
    <property type="entry name" value="Imm3"/>
</dbReference>
<name>A0A4V5TIX0_9BACL</name>
<dbReference type="RefSeq" id="WP_137030302.1">
    <property type="nucleotide sequence ID" value="NZ_SZNK01000001.1"/>
</dbReference>
<comment type="caution">
    <text evidence="1">The sequence shown here is derived from an EMBL/GenBank/DDBJ whole genome shotgun (WGS) entry which is preliminary data.</text>
</comment>
<protein>
    <submittedName>
        <fullName evidence="1">Uncharacterized protein</fullName>
    </submittedName>
</protein>
<dbReference type="Proteomes" id="UP000307841">
    <property type="component" value="Unassembled WGS sequence"/>
</dbReference>
<dbReference type="EMBL" id="SZNK01000001">
    <property type="protein sequence ID" value="TKI56893.1"/>
    <property type="molecule type" value="Genomic_DNA"/>
</dbReference>
<proteinExistence type="predicted"/>
<accession>A0A4V5TIX0</accession>
<evidence type="ECO:0000313" key="2">
    <source>
        <dbReference type="Proteomes" id="UP000307841"/>
    </source>
</evidence>
<organism evidence="1 2">
    <name type="scientific">Brevibacillus antibioticus</name>
    <dbReference type="NCBI Taxonomy" id="2570228"/>
    <lineage>
        <taxon>Bacteria</taxon>
        <taxon>Bacillati</taxon>
        <taxon>Bacillota</taxon>
        <taxon>Bacilli</taxon>
        <taxon>Bacillales</taxon>
        <taxon>Paenibacillaceae</taxon>
        <taxon>Brevibacillus</taxon>
    </lineage>
</organism>
<sequence length="233" mass="27798">MEESLEWEYQELFDEINKDYLAYRARNMSLSECLARTWDVYENVENMGEMEKIVVNVAFGELSLLPAKIFINLKKHTVEALNQLNMFELQQVLTTEQLTDLMRRRDHVLQNIEHKPVDAHPLVRWYYSEMKDEVIKFLNVFTQETSHDGDIIILAAQERFQRDCKNTRGENMNVQTTIAEFLISKNITNYERFHLLKSEIQQFQPDQLNEQLSLDEKAELTLRIKKVRNMYEK</sequence>
<evidence type="ECO:0000313" key="1">
    <source>
        <dbReference type="EMBL" id="TKI56893.1"/>
    </source>
</evidence>
<keyword evidence="2" id="KW-1185">Reference proteome</keyword>
<dbReference type="OrthoDB" id="2468458at2"/>
<reference evidence="1 2" key="1">
    <citation type="submission" date="2019-04" db="EMBL/GenBank/DDBJ databases">
        <title>Whole genome sequencing of Brevibacillus sp. TGS2-1.</title>
        <authorList>
            <person name="Choi A."/>
        </authorList>
    </citation>
    <scope>NUCLEOTIDE SEQUENCE [LARGE SCALE GENOMIC DNA]</scope>
    <source>
        <strain evidence="1 2">TGS2-1</strain>
    </source>
</reference>
<dbReference type="Pfam" id="PF14425">
    <property type="entry name" value="Imm3"/>
    <property type="match status" value="1"/>
</dbReference>
<dbReference type="AlphaFoldDB" id="A0A4V5TIX0"/>
<gene>
    <name evidence="1" type="ORF">E8L90_16215</name>
</gene>